<accession>A0A6P8BKV0</accession>
<organism evidence="1 2">
    <name type="scientific">Pyricularia grisea</name>
    <name type="common">Crabgrass-specific blast fungus</name>
    <name type="synonym">Magnaporthe grisea</name>
    <dbReference type="NCBI Taxonomy" id="148305"/>
    <lineage>
        <taxon>Eukaryota</taxon>
        <taxon>Fungi</taxon>
        <taxon>Dikarya</taxon>
        <taxon>Ascomycota</taxon>
        <taxon>Pezizomycotina</taxon>
        <taxon>Sordariomycetes</taxon>
        <taxon>Sordariomycetidae</taxon>
        <taxon>Magnaporthales</taxon>
        <taxon>Pyriculariaceae</taxon>
        <taxon>Pyricularia</taxon>
    </lineage>
</organism>
<proteinExistence type="predicted"/>
<keyword evidence="1" id="KW-1185">Reference proteome</keyword>
<dbReference type="RefSeq" id="XP_030987741.1">
    <property type="nucleotide sequence ID" value="XM_031121128.1"/>
</dbReference>
<reference evidence="2" key="1">
    <citation type="journal article" date="2019" name="Mol. Biol. Evol.">
        <title>Blast fungal genomes show frequent chromosomal changes, gene gains and losses, and effector gene turnover.</title>
        <authorList>
            <person name="Gomez Luciano L.B."/>
            <person name="Jason Tsai I."/>
            <person name="Chuma I."/>
            <person name="Tosa Y."/>
            <person name="Chen Y.H."/>
            <person name="Li J.Y."/>
            <person name="Li M.Y."/>
            <person name="Jade Lu M.Y."/>
            <person name="Nakayashiki H."/>
            <person name="Li W.H."/>
        </authorList>
    </citation>
    <scope>NUCLEOTIDE SEQUENCE</scope>
    <source>
        <strain evidence="2">NI907</strain>
    </source>
</reference>
<reference evidence="2" key="3">
    <citation type="submission" date="2025-08" db="UniProtKB">
        <authorList>
            <consortium name="RefSeq"/>
        </authorList>
    </citation>
    <scope>IDENTIFICATION</scope>
    <source>
        <strain evidence="2">NI907</strain>
    </source>
</reference>
<protein>
    <submittedName>
        <fullName evidence="2">Uncharacterized protein</fullName>
    </submittedName>
</protein>
<evidence type="ECO:0000313" key="2">
    <source>
        <dbReference type="RefSeq" id="XP_030987741.1"/>
    </source>
</evidence>
<name>A0A6P8BKV0_PYRGI</name>
<sequence>MNSFSFSMILNLPSSPACIRDDEVSFFTAELFTFSPPLLLPPHNWPHKKIWLHNNSKNPLLALVLICKVFRSSCKCPLAVWLQIHYNSVSGSANYLARLIVDRFLLT</sequence>
<dbReference type="Proteomes" id="UP000515153">
    <property type="component" value="Unplaced"/>
</dbReference>
<gene>
    <name evidence="2" type="ORF">PgNI_01051</name>
</gene>
<evidence type="ECO:0000313" key="1">
    <source>
        <dbReference type="Proteomes" id="UP000515153"/>
    </source>
</evidence>
<dbReference type="GeneID" id="41956042"/>
<dbReference type="AlphaFoldDB" id="A0A6P8BKV0"/>
<dbReference type="KEGG" id="pgri:PgNI_01051"/>
<reference evidence="2" key="2">
    <citation type="submission" date="2019-10" db="EMBL/GenBank/DDBJ databases">
        <authorList>
            <consortium name="NCBI Genome Project"/>
        </authorList>
    </citation>
    <scope>NUCLEOTIDE SEQUENCE</scope>
    <source>
        <strain evidence="2">NI907</strain>
    </source>
</reference>